<reference evidence="2 3" key="1">
    <citation type="submission" date="2023-09" db="EMBL/GenBank/DDBJ databases">
        <authorList>
            <person name="Rey-Velasco X."/>
        </authorList>
    </citation>
    <scope>NUCLEOTIDE SEQUENCE [LARGE SCALE GENOMIC DNA]</scope>
    <source>
        <strain evidence="2 3">F260</strain>
    </source>
</reference>
<keyword evidence="3" id="KW-1185">Reference proteome</keyword>
<sequence>MLIKLSLKIVFVAVELFLGFYSMVLSDSLLVKFIFFAVTAVMIAFIVTKLIDKLLPADKDYISGEQTKDGEQQK</sequence>
<evidence type="ECO:0000313" key="2">
    <source>
        <dbReference type="EMBL" id="MDT0646961.1"/>
    </source>
</evidence>
<organism evidence="2 3">
    <name type="scientific">Autumnicola lenta</name>
    <dbReference type="NCBI Taxonomy" id="3075593"/>
    <lineage>
        <taxon>Bacteria</taxon>
        <taxon>Pseudomonadati</taxon>
        <taxon>Bacteroidota</taxon>
        <taxon>Flavobacteriia</taxon>
        <taxon>Flavobacteriales</taxon>
        <taxon>Flavobacteriaceae</taxon>
        <taxon>Autumnicola</taxon>
    </lineage>
</organism>
<evidence type="ECO:0000313" key="3">
    <source>
        <dbReference type="Proteomes" id="UP001245285"/>
    </source>
</evidence>
<proteinExistence type="predicted"/>
<dbReference type="EMBL" id="JAVRHO010000012">
    <property type="protein sequence ID" value="MDT0646961.1"/>
    <property type="molecule type" value="Genomic_DNA"/>
</dbReference>
<gene>
    <name evidence="2" type="ORF">RM545_09680</name>
</gene>
<feature type="transmembrane region" description="Helical" evidence="1">
    <location>
        <begin position="7"/>
        <end position="24"/>
    </location>
</feature>
<dbReference type="RefSeq" id="WP_311495124.1">
    <property type="nucleotide sequence ID" value="NZ_JAVRHO010000012.1"/>
</dbReference>
<keyword evidence="1" id="KW-0472">Membrane</keyword>
<keyword evidence="1" id="KW-0812">Transmembrane</keyword>
<comment type="caution">
    <text evidence="2">The sequence shown here is derived from an EMBL/GenBank/DDBJ whole genome shotgun (WGS) entry which is preliminary data.</text>
</comment>
<protein>
    <submittedName>
        <fullName evidence="2">Uncharacterized protein</fullName>
    </submittedName>
</protein>
<name>A0ABU3CKW7_9FLAO</name>
<dbReference type="Proteomes" id="UP001245285">
    <property type="component" value="Unassembled WGS sequence"/>
</dbReference>
<accession>A0ABU3CKW7</accession>
<feature type="transmembrane region" description="Helical" evidence="1">
    <location>
        <begin position="30"/>
        <end position="51"/>
    </location>
</feature>
<keyword evidence="1" id="KW-1133">Transmembrane helix</keyword>
<evidence type="ECO:0000256" key="1">
    <source>
        <dbReference type="SAM" id="Phobius"/>
    </source>
</evidence>